<keyword evidence="2" id="KW-1003">Cell membrane</keyword>
<dbReference type="Gene3D" id="2.40.50.100">
    <property type="match status" value="1"/>
</dbReference>
<feature type="transmembrane region" description="Helical" evidence="8">
    <location>
        <begin position="657"/>
        <end position="679"/>
    </location>
</feature>
<dbReference type="Pfam" id="PF00682">
    <property type="entry name" value="HMGL-like"/>
    <property type="match status" value="1"/>
</dbReference>
<dbReference type="PROSITE" id="PS50968">
    <property type="entry name" value="BIOTINYL_LIPOYL"/>
    <property type="match status" value="1"/>
</dbReference>
<dbReference type="CDD" id="cd06850">
    <property type="entry name" value="biotinyl_domain"/>
    <property type="match status" value="1"/>
</dbReference>
<dbReference type="GO" id="GO:0005886">
    <property type="term" value="C:plasma membrane"/>
    <property type="evidence" value="ECO:0007669"/>
    <property type="project" value="UniProtKB-SubCell"/>
</dbReference>
<dbReference type="NCBIfam" id="NF006761">
    <property type="entry name" value="PRK09282.1"/>
    <property type="match status" value="1"/>
</dbReference>
<dbReference type="PROSITE" id="PS00188">
    <property type="entry name" value="BIOTIN"/>
    <property type="match status" value="1"/>
</dbReference>
<dbReference type="PROSITE" id="PS50991">
    <property type="entry name" value="PYR_CT"/>
    <property type="match status" value="1"/>
</dbReference>
<dbReference type="InterPro" id="IPR003379">
    <property type="entry name" value="Carboxylase_cons_dom"/>
</dbReference>
<evidence type="ECO:0000256" key="8">
    <source>
        <dbReference type="SAM" id="Phobius"/>
    </source>
</evidence>
<keyword evidence="5 8" id="KW-1133">Transmembrane helix</keyword>
<keyword evidence="3 8" id="KW-0812">Transmembrane</keyword>
<dbReference type="InterPro" id="IPR000089">
    <property type="entry name" value="Biotin_lipoyl"/>
</dbReference>
<gene>
    <name evidence="11" type="primary">oadA1</name>
    <name evidence="11" type="ORF">SNEC2469_LOCUS21418</name>
</gene>
<feature type="domain" description="Lipoyl-binding" evidence="9">
    <location>
        <begin position="529"/>
        <end position="612"/>
    </location>
</feature>
<dbReference type="InterPro" id="IPR013785">
    <property type="entry name" value="Aldolase_TIM"/>
</dbReference>
<dbReference type="GO" id="GO:0006814">
    <property type="term" value="P:sodium ion transport"/>
    <property type="evidence" value="ECO:0007669"/>
    <property type="project" value="InterPro"/>
</dbReference>
<dbReference type="InterPro" id="IPR005776">
    <property type="entry name" value="OadA"/>
</dbReference>
<dbReference type="PANTHER" id="PTHR35806">
    <property type="entry name" value="OXALOACETATE DECARBOXYLASE BETA CHAIN 2"/>
    <property type="match status" value="1"/>
</dbReference>
<feature type="transmembrane region" description="Helical" evidence="8">
    <location>
        <begin position="903"/>
        <end position="922"/>
    </location>
</feature>
<evidence type="ECO:0000313" key="12">
    <source>
        <dbReference type="Proteomes" id="UP000601435"/>
    </source>
</evidence>
<evidence type="ECO:0000256" key="3">
    <source>
        <dbReference type="ARBA" id="ARBA00022692"/>
    </source>
</evidence>
<dbReference type="EMBL" id="CAJNJA010037918">
    <property type="protein sequence ID" value="CAE7740962.1"/>
    <property type="molecule type" value="Genomic_DNA"/>
</dbReference>
<feature type="transmembrane region" description="Helical" evidence="8">
    <location>
        <begin position="872"/>
        <end position="891"/>
    </location>
</feature>
<dbReference type="InterPro" id="IPR011053">
    <property type="entry name" value="Single_hybrid_motif"/>
</dbReference>
<dbReference type="NCBIfam" id="TIGR01109">
    <property type="entry name" value="Na_pump_decarbB"/>
    <property type="match status" value="1"/>
</dbReference>
<dbReference type="InterPro" id="IPR001882">
    <property type="entry name" value="Biotin_BS"/>
</dbReference>
<dbReference type="InterPro" id="IPR005661">
    <property type="entry name" value="OadB_MmdB"/>
</dbReference>
<dbReference type="GO" id="GO:0008948">
    <property type="term" value="F:oxaloacetate decarboxylase activity"/>
    <property type="evidence" value="ECO:0007669"/>
    <property type="project" value="InterPro"/>
</dbReference>
<organism evidence="11 12">
    <name type="scientific">Symbiodinium necroappetens</name>
    <dbReference type="NCBI Taxonomy" id="1628268"/>
    <lineage>
        <taxon>Eukaryota</taxon>
        <taxon>Sar</taxon>
        <taxon>Alveolata</taxon>
        <taxon>Dinophyceae</taxon>
        <taxon>Suessiales</taxon>
        <taxon>Symbiodiniaceae</taxon>
        <taxon>Symbiodinium</taxon>
    </lineage>
</organism>
<evidence type="ECO:0000256" key="6">
    <source>
        <dbReference type="ARBA" id="ARBA00023136"/>
    </source>
</evidence>
<dbReference type="Pfam" id="PF02436">
    <property type="entry name" value="PYC_OADA"/>
    <property type="match status" value="1"/>
</dbReference>
<feature type="transmembrane region" description="Helical" evidence="8">
    <location>
        <begin position="599"/>
        <end position="621"/>
    </location>
</feature>
<dbReference type="Proteomes" id="UP000601435">
    <property type="component" value="Unassembled WGS sequence"/>
</dbReference>
<feature type="transmembrane region" description="Helical" evidence="8">
    <location>
        <begin position="628"/>
        <end position="645"/>
    </location>
</feature>
<keyword evidence="12" id="KW-1185">Reference proteome</keyword>
<evidence type="ECO:0000259" key="10">
    <source>
        <dbReference type="PROSITE" id="PS50991"/>
    </source>
</evidence>
<name>A0A812XTN5_9DINO</name>
<keyword evidence="6 8" id="KW-0472">Membrane</keyword>
<dbReference type="Pfam" id="PF00364">
    <property type="entry name" value="Biotin_lipoyl"/>
    <property type="match status" value="1"/>
</dbReference>
<feature type="transmembrane region" description="Helical" evidence="8">
    <location>
        <begin position="797"/>
        <end position="823"/>
    </location>
</feature>
<evidence type="ECO:0000256" key="2">
    <source>
        <dbReference type="ARBA" id="ARBA00022475"/>
    </source>
</evidence>
<feature type="transmembrane region" description="Helical" evidence="8">
    <location>
        <begin position="737"/>
        <end position="763"/>
    </location>
</feature>
<dbReference type="InterPro" id="IPR000891">
    <property type="entry name" value="PYR_CT"/>
</dbReference>
<feature type="transmembrane region" description="Helical" evidence="8">
    <location>
        <begin position="691"/>
        <end position="717"/>
    </location>
</feature>
<dbReference type="Gene3D" id="3.20.20.70">
    <property type="entry name" value="Aldolase class I"/>
    <property type="match status" value="1"/>
</dbReference>
<proteinExistence type="predicted"/>
<feature type="transmembrane region" description="Helical" evidence="8">
    <location>
        <begin position="843"/>
        <end position="860"/>
    </location>
</feature>
<protein>
    <submittedName>
        <fullName evidence="11">OadA1 protein</fullName>
    </submittedName>
</protein>
<evidence type="ECO:0000259" key="9">
    <source>
        <dbReference type="PROSITE" id="PS50968"/>
    </source>
</evidence>
<dbReference type="SUPFAM" id="SSF51569">
    <property type="entry name" value="Aldolase"/>
    <property type="match status" value="1"/>
</dbReference>
<dbReference type="Pfam" id="PF03977">
    <property type="entry name" value="OAD_beta"/>
    <property type="match status" value="1"/>
</dbReference>
<dbReference type="SUPFAM" id="SSF89000">
    <property type="entry name" value="post-HMGL domain-like"/>
    <property type="match status" value="1"/>
</dbReference>
<dbReference type="CDD" id="cd07937">
    <property type="entry name" value="DRE_TIM_PC_TC_5S"/>
    <property type="match status" value="1"/>
</dbReference>
<accession>A0A812XTN5</accession>
<comment type="subcellular location">
    <subcellularLocation>
        <location evidence="1">Cell membrane</location>
        <topology evidence="1">Multi-pass membrane protein</topology>
    </subcellularLocation>
</comment>
<evidence type="ECO:0000256" key="1">
    <source>
        <dbReference type="ARBA" id="ARBA00004651"/>
    </source>
</evidence>
<dbReference type="PANTHER" id="PTHR35806:SF1">
    <property type="entry name" value="OXALOACETATE DECARBOXYLASE BETA CHAIN 2"/>
    <property type="match status" value="1"/>
</dbReference>
<feature type="transmembrane region" description="Helical" evidence="8">
    <location>
        <begin position="934"/>
        <end position="961"/>
    </location>
</feature>
<evidence type="ECO:0000256" key="4">
    <source>
        <dbReference type="ARBA" id="ARBA00022967"/>
    </source>
</evidence>
<feature type="domain" description="Pyruvate carboxyltransferase" evidence="10">
    <location>
        <begin position="18"/>
        <end position="278"/>
    </location>
</feature>
<evidence type="ECO:0000256" key="7">
    <source>
        <dbReference type="ARBA" id="ARBA00023267"/>
    </source>
</evidence>
<dbReference type="OrthoDB" id="196847at2759"/>
<dbReference type="AlphaFoldDB" id="A0A812XTN5"/>
<dbReference type="GO" id="GO:0004736">
    <property type="term" value="F:pyruvate carboxylase activity"/>
    <property type="evidence" value="ECO:0007669"/>
    <property type="project" value="UniProtKB-ARBA"/>
</dbReference>
<evidence type="ECO:0000313" key="11">
    <source>
        <dbReference type="EMBL" id="CAE7740962.1"/>
    </source>
</evidence>
<keyword evidence="4" id="KW-1278">Translocase</keyword>
<sequence length="964" mass="102395">MERTLLLKKWKLMNKAPLGITDVILRDAHQSLLATRMRIDDMLPIAAKLDAVGFWSLESWGGATFDACIRYLGEDPWERIRLLKQAMPNTPQQMLLRGQNILGYRHYADDVVTKFVERAAKNGVDVFRIFDAMNDPRNLRKAIEATLAVNKHAQGTISYTVSPVHTVDLWVDLAKQIEDLGAHSLCIKDMAGLLRPMVAYDLVSRLKAELDIPVHMQCHATTGMSTATYLKAVEAGIDNVDTAISSMSMTYGHTATESMVAILQDTERDSGLDITLLEEISAYFRNVRKKYAKFEGSLRGVDSRILVAQVPGGMLTNLENQLREQQATDRLDEVLTEIPKVRKELGYIALVTPTSQIVGSQSVINVLMGERYKNITAETAGVLKGEYGATPAPLDADLQNRVLDGAAPITCRPADLLSPELETLTLELQKHAANEGFVMAQDSIDDVLTYALFPQVGLKFLKNRGNADAFEPAPGTEKTVVTSAPAQAQIAQAGPAVYNVRVNNKAFTVEVSASGDVATVAASGPVAPQADASAAAQAVPAALAGTVVKVLVQAGQTVSRGQPLVVLEAMKMETDISAPADGVIGEVELLTQLWHASGIYQISPGQLVMIGICLLLLYLAIAKKFEPLLLVTIGFGGLLSNIPGVDIATGDGLLHLVYLVGIETGVFPLIIFMGVGAMTDFGPLLANPKTLFLGAAAQFGIFATLLGALGLTSLGIMDFSLREAAAIGIIGGADGPTAIYVAGALAPHLLGAIAVAAYSYMALVPIIQPPIMRALTTQAEREIEMTQLREVSQLEKIVFPLLLLLLVALLLPSAAPLLGMFAFGNLMKECGVVDRLSETTQNALINVVTIFLGLAVGSKLQADVFLTASTLGILLLGMVAFGVGTASGVLMAKLMNRLSSTPINPLIGAAGVSAVPMASRVVNKVGLEANPQNFLLMHAMGPNVAGVIGSAVAAGIMILFASAP</sequence>
<reference evidence="11" key="1">
    <citation type="submission" date="2021-02" db="EMBL/GenBank/DDBJ databases">
        <authorList>
            <person name="Dougan E. K."/>
            <person name="Rhodes N."/>
            <person name="Thang M."/>
            <person name="Chan C."/>
        </authorList>
    </citation>
    <scope>NUCLEOTIDE SEQUENCE</scope>
</reference>
<keyword evidence="7" id="KW-0092">Biotin</keyword>
<dbReference type="NCBIfam" id="NF010643">
    <property type="entry name" value="PRK14040.1"/>
    <property type="match status" value="1"/>
</dbReference>
<dbReference type="SUPFAM" id="SSF51230">
    <property type="entry name" value="Single hybrid motif"/>
    <property type="match status" value="1"/>
</dbReference>
<comment type="caution">
    <text evidence="11">The sequence shown here is derived from an EMBL/GenBank/DDBJ whole genome shotgun (WGS) entry which is preliminary data.</text>
</comment>
<dbReference type="NCBIfam" id="TIGR01108">
    <property type="entry name" value="oadA"/>
    <property type="match status" value="1"/>
</dbReference>
<evidence type="ECO:0000256" key="5">
    <source>
        <dbReference type="ARBA" id="ARBA00022989"/>
    </source>
</evidence>